<evidence type="ECO:0000256" key="8">
    <source>
        <dbReference type="SAM" id="Coils"/>
    </source>
</evidence>
<dbReference type="GO" id="GO:0007059">
    <property type="term" value="P:chromosome segregation"/>
    <property type="evidence" value="ECO:0007669"/>
    <property type="project" value="UniProtKB-KW"/>
</dbReference>
<dbReference type="GO" id="GO:0005819">
    <property type="term" value="C:spindle"/>
    <property type="evidence" value="ECO:0007669"/>
    <property type="project" value="UniProtKB-SubCell"/>
</dbReference>
<keyword evidence="8" id="KW-0175">Coiled coil</keyword>
<sequence length="616" mass="68899">MVSSKEAVTNVVTRIEQTCHEDLLSLQSEYEKSTESINYLIESWKRKIIEKGGITNYKKTRMEAVEVEKENSNPNVAAVESQEKTTANGIEKTEESQPDEEPLDVYSLKVVELREELRKRNMDTSGKKAVLQERLNDFIQNQEASEERVEDEVEQQEVKEVDIVEEKNDTNEGDPVPVVQAVNNVKEVVPEPAIVDNEVDDPEPDIDDFHSAGEIEDDISMESVNSSNASVVDSIAEENKEQVDVSMKEEDKIESEPVIESEPEPVVEVQMEMLKAKSQKKPTFVKKVKNLFSPSKSKKSPMKQSVVKKVSEEQTMPPPPVQSGNSAQTTSMKRSSVVSTASTAASSSEKLSSQPMRDNGSSSSTSVLSSQVKSNGEQPLQTPSIPIKKAGAVFSSSTAQAKMRQQREQREARLKEMRKNLKPKIQAQESAIKSKPISAIKSLKNSTTGNSLEEERKRAKMAAMREKLNTAKTHVALAQSTAPTCPPMPSLNATPAPMEFQKKVRSPMDTYEMSDREESDSGSDSDDNERHSQKKIPQWAHKSNLIPALEKQFLPGPDKMDPDTIFHEVTTCDLEAIFGQRKKRYNARKSTGNWANDQVTTVEKMIYKRKMGFEKK</sequence>
<dbReference type="PROSITE" id="PS50800">
    <property type="entry name" value="SAP"/>
    <property type="match status" value="1"/>
</dbReference>
<evidence type="ECO:0000313" key="11">
    <source>
        <dbReference type="EMBL" id="GFH45790.1"/>
    </source>
</evidence>
<proteinExistence type="inferred from homology"/>
<keyword evidence="5" id="KW-0159">Chromosome partition</keyword>
<feature type="region of interest" description="Disordered" evidence="9">
    <location>
        <begin position="70"/>
        <end position="101"/>
    </location>
</feature>
<protein>
    <recommendedName>
        <fullName evidence="10">SAP domain-containing protein</fullName>
    </recommendedName>
</protein>
<dbReference type="PANTHER" id="PTHR13142">
    <property type="entry name" value="INNER CENTROMERE PROTEIN"/>
    <property type="match status" value="1"/>
</dbReference>
<feature type="region of interest" description="Disordered" evidence="9">
    <location>
        <begin position="481"/>
        <end position="542"/>
    </location>
</feature>
<dbReference type="AlphaFoldDB" id="A0AAD3CIL4"/>
<feature type="compositionally biased region" description="Low complexity" evidence="9">
    <location>
        <begin position="361"/>
        <end position="374"/>
    </location>
</feature>
<dbReference type="PANTHER" id="PTHR13142:SF1">
    <property type="entry name" value="INNER CENTROMERE PROTEIN"/>
    <property type="match status" value="1"/>
</dbReference>
<dbReference type="Pfam" id="PF02037">
    <property type="entry name" value="SAP"/>
    <property type="match status" value="1"/>
</dbReference>
<feature type="compositionally biased region" description="Acidic residues" evidence="9">
    <location>
        <begin position="515"/>
        <end position="527"/>
    </location>
</feature>
<dbReference type="Proteomes" id="UP001054902">
    <property type="component" value="Unassembled WGS sequence"/>
</dbReference>
<evidence type="ECO:0000256" key="6">
    <source>
        <dbReference type="ARBA" id="ARBA00023212"/>
    </source>
</evidence>
<comment type="similarity">
    <text evidence="3">Belongs to the INCENP family.</text>
</comment>
<feature type="compositionally biased region" description="Polar residues" evidence="9">
    <location>
        <begin position="349"/>
        <end position="360"/>
    </location>
</feature>
<comment type="subcellular location">
    <subcellularLocation>
        <location evidence="2">Cytoplasm</location>
        <location evidence="2">Cytoskeleton</location>
        <location evidence="2">Spindle</location>
    </subcellularLocation>
    <subcellularLocation>
        <location evidence="1">Nucleus</location>
    </subcellularLocation>
</comment>
<feature type="coiled-coil region" evidence="8">
    <location>
        <begin position="128"/>
        <end position="159"/>
    </location>
</feature>
<reference evidence="11 12" key="1">
    <citation type="journal article" date="2021" name="Sci. Rep.">
        <title>The genome of the diatom Chaetoceros tenuissimus carries an ancient integrated fragment of an extant virus.</title>
        <authorList>
            <person name="Hongo Y."/>
            <person name="Kimura K."/>
            <person name="Takaki Y."/>
            <person name="Yoshida Y."/>
            <person name="Baba S."/>
            <person name="Kobayashi G."/>
            <person name="Nagasaki K."/>
            <person name="Hano T."/>
            <person name="Tomaru Y."/>
        </authorList>
    </citation>
    <scope>NUCLEOTIDE SEQUENCE [LARGE SCALE GENOMIC DNA]</scope>
    <source>
        <strain evidence="11 12">NIES-3715</strain>
    </source>
</reference>
<evidence type="ECO:0000256" key="5">
    <source>
        <dbReference type="ARBA" id="ARBA00022829"/>
    </source>
</evidence>
<dbReference type="GO" id="GO:0005634">
    <property type="term" value="C:nucleus"/>
    <property type="evidence" value="ECO:0007669"/>
    <property type="project" value="UniProtKB-SubCell"/>
</dbReference>
<keyword evidence="7" id="KW-0539">Nucleus</keyword>
<dbReference type="InterPro" id="IPR003034">
    <property type="entry name" value="SAP_dom"/>
</dbReference>
<dbReference type="InterPro" id="IPR005635">
    <property type="entry name" value="Inner_centromere_prot_ARK-bd"/>
</dbReference>
<feature type="domain" description="SAP" evidence="10">
    <location>
        <begin position="105"/>
        <end position="139"/>
    </location>
</feature>
<feature type="compositionally biased region" description="Basic and acidic residues" evidence="9">
    <location>
        <begin position="405"/>
        <end position="419"/>
    </location>
</feature>
<keyword evidence="12" id="KW-1185">Reference proteome</keyword>
<organism evidence="11 12">
    <name type="scientific">Chaetoceros tenuissimus</name>
    <dbReference type="NCBI Taxonomy" id="426638"/>
    <lineage>
        <taxon>Eukaryota</taxon>
        <taxon>Sar</taxon>
        <taxon>Stramenopiles</taxon>
        <taxon>Ochrophyta</taxon>
        <taxon>Bacillariophyta</taxon>
        <taxon>Coscinodiscophyceae</taxon>
        <taxon>Chaetocerotophycidae</taxon>
        <taxon>Chaetocerotales</taxon>
        <taxon>Chaetocerotaceae</taxon>
        <taxon>Chaetoceros</taxon>
    </lineage>
</organism>
<accession>A0AAD3CIL4</accession>
<feature type="region of interest" description="Disordered" evidence="9">
    <location>
        <begin position="238"/>
        <end position="263"/>
    </location>
</feature>
<dbReference type="SMART" id="SM00513">
    <property type="entry name" value="SAP"/>
    <property type="match status" value="1"/>
</dbReference>
<evidence type="ECO:0000256" key="2">
    <source>
        <dbReference type="ARBA" id="ARBA00004186"/>
    </source>
</evidence>
<keyword evidence="6" id="KW-0206">Cytoskeleton</keyword>
<feature type="compositionally biased region" description="Low complexity" evidence="9">
    <location>
        <begin position="335"/>
        <end position="348"/>
    </location>
</feature>
<dbReference type="InterPro" id="IPR036361">
    <property type="entry name" value="SAP_dom_sf"/>
</dbReference>
<dbReference type="EMBL" id="BLLK01000022">
    <property type="protein sequence ID" value="GFH45790.1"/>
    <property type="molecule type" value="Genomic_DNA"/>
</dbReference>
<dbReference type="Pfam" id="PF03941">
    <property type="entry name" value="INCENP_ARK-bind"/>
    <property type="match status" value="1"/>
</dbReference>
<evidence type="ECO:0000259" key="10">
    <source>
        <dbReference type="PROSITE" id="PS50800"/>
    </source>
</evidence>
<feature type="compositionally biased region" description="Polar residues" evidence="9">
    <location>
        <begin position="375"/>
        <end position="384"/>
    </location>
</feature>
<evidence type="ECO:0000256" key="3">
    <source>
        <dbReference type="ARBA" id="ARBA00010042"/>
    </source>
</evidence>
<evidence type="ECO:0000256" key="1">
    <source>
        <dbReference type="ARBA" id="ARBA00004123"/>
    </source>
</evidence>
<evidence type="ECO:0000256" key="9">
    <source>
        <dbReference type="SAM" id="MobiDB-lite"/>
    </source>
</evidence>
<evidence type="ECO:0000256" key="4">
    <source>
        <dbReference type="ARBA" id="ARBA00022490"/>
    </source>
</evidence>
<feature type="compositionally biased region" description="Polar residues" evidence="9">
    <location>
        <begin position="322"/>
        <end position="334"/>
    </location>
</feature>
<gene>
    <name evidence="11" type="ORF">CTEN210_02264</name>
</gene>
<comment type="caution">
    <text evidence="11">The sequence shown here is derived from an EMBL/GenBank/DDBJ whole genome shotgun (WGS) entry which is preliminary data.</text>
</comment>
<feature type="region of interest" description="Disordered" evidence="9">
    <location>
        <begin position="285"/>
        <end position="459"/>
    </location>
</feature>
<feature type="compositionally biased region" description="Basic and acidic residues" evidence="9">
    <location>
        <begin position="238"/>
        <end position="255"/>
    </location>
</feature>
<dbReference type="Gene3D" id="1.10.720.30">
    <property type="entry name" value="SAP domain"/>
    <property type="match status" value="1"/>
</dbReference>
<dbReference type="Gene3D" id="6.10.250.2990">
    <property type="match status" value="1"/>
</dbReference>
<evidence type="ECO:0000313" key="12">
    <source>
        <dbReference type="Proteomes" id="UP001054902"/>
    </source>
</evidence>
<name>A0AAD3CIL4_9STRA</name>
<dbReference type="SUPFAM" id="SSF68906">
    <property type="entry name" value="SAP domain"/>
    <property type="match status" value="1"/>
</dbReference>
<keyword evidence="4" id="KW-0963">Cytoplasm</keyword>
<evidence type="ECO:0000256" key="7">
    <source>
        <dbReference type="ARBA" id="ARBA00023242"/>
    </source>
</evidence>